<dbReference type="PANTHER" id="PTHR43798:SF33">
    <property type="entry name" value="HYDROLASE, PUTATIVE (AFU_ORTHOLOGUE AFUA_2G14860)-RELATED"/>
    <property type="match status" value="1"/>
</dbReference>
<gene>
    <name evidence="3" type="ORF">BU23DRAFT_267268</name>
</gene>
<feature type="chain" id="PRO_5025629556" evidence="1">
    <location>
        <begin position="17"/>
        <end position="336"/>
    </location>
</feature>
<proteinExistence type="predicted"/>
<keyword evidence="3" id="KW-0378">Hydrolase</keyword>
<dbReference type="GO" id="GO:0047372">
    <property type="term" value="F:monoacylglycerol lipase activity"/>
    <property type="evidence" value="ECO:0007669"/>
    <property type="project" value="TreeGrafter"/>
</dbReference>
<dbReference type="AlphaFoldDB" id="A0A6A5UU87"/>
<evidence type="ECO:0000256" key="1">
    <source>
        <dbReference type="SAM" id="SignalP"/>
    </source>
</evidence>
<feature type="domain" description="AB hydrolase-1" evidence="2">
    <location>
        <begin position="67"/>
        <end position="206"/>
    </location>
</feature>
<dbReference type="PRINTS" id="PR00111">
    <property type="entry name" value="ABHYDROLASE"/>
</dbReference>
<name>A0A6A5UU87_9PLEO</name>
<organism evidence="3 4">
    <name type="scientific">Bimuria novae-zelandiae CBS 107.79</name>
    <dbReference type="NCBI Taxonomy" id="1447943"/>
    <lineage>
        <taxon>Eukaryota</taxon>
        <taxon>Fungi</taxon>
        <taxon>Dikarya</taxon>
        <taxon>Ascomycota</taxon>
        <taxon>Pezizomycotina</taxon>
        <taxon>Dothideomycetes</taxon>
        <taxon>Pleosporomycetidae</taxon>
        <taxon>Pleosporales</taxon>
        <taxon>Massarineae</taxon>
        <taxon>Didymosphaeriaceae</taxon>
        <taxon>Bimuria</taxon>
    </lineage>
</organism>
<evidence type="ECO:0000259" key="2">
    <source>
        <dbReference type="Pfam" id="PF00561"/>
    </source>
</evidence>
<dbReference type="Pfam" id="PF00561">
    <property type="entry name" value="Abhydrolase_1"/>
    <property type="match status" value="1"/>
</dbReference>
<dbReference type="SUPFAM" id="SSF53474">
    <property type="entry name" value="alpha/beta-Hydrolases"/>
    <property type="match status" value="1"/>
</dbReference>
<dbReference type="PANTHER" id="PTHR43798">
    <property type="entry name" value="MONOACYLGLYCEROL LIPASE"/>
    <property type="match status" value="1"/>
</dbReference>
<evidence type="ECO:0000313" key="4">
    <source>
        <dbReference type="Proteomes" id="UP000800036"/>
    </source>
</evidence>
<accession>A0A6A5UU87</accession>
<protein>
    <submittedName>
        <fullName evidence="3">Alpha/beta hydrolase-like protein</fullName>
    </submittedName>
</protein>
<dbReference type="GO" id="GO:0016020">
    <property type="term" value="C:membrane"/>
    <property type="evidence" value="ECO:0007669"/>
    <property type="project" value="TreeGrafter"/>
</dbReference>
<reference evidence="3" key="1">
    <citation type="journal article" date="2020" name="Stud. Mycol.">
        <title>101 Dothideomycetes genomes: a test case for predicting lifestyles and emergence of pathogens.</title>
        <authorList>
            <person name="Haridas S."/>
            <person name="Albert R."/>
            <person name="Binder M."/>
            <person name="Bloem J."/>
            <person name="Labutti K."/>
            <person name="Salamov A."/>
            <person name="Andreopoulos B."/>
            <person name="Baker S."/>
            <person name="Barry K."/>
            <person name="Bills G."/>
            <person name="Bluhm B."/>
            <person name="Cannon C."/>
            <person name="Castanera R."/>
            <person name="Culley D."/>
            <person name="Daum C."/>
            <person name="Ezra D."/>
            <person name="Gonzalez J."/>
            <person name="Henrissat B."/>
            <person name="Kuo A."/>
            <person name="Liang C."/>
            <person name="Lipzen A."/>
            <person name="Lutzoni F."/>
            <person name="Magnuson J."/>
            <person name="Mondo S."/>
            <person name="Nolan M."/>
            <person name="Ohm R."/>
            <person name="Pangilinan J."/>
            <person name="Park H.-J."/>
            <person name="Ramirez L."/>
            <person name="Alfaro M."/>
            <person name="Sun H."/>
            <person name="Tritt A."/>
            <person name="Yoshinaga Y."/>
            <person name="Zwiers L.-H."/>
            <person name="Turgeon B."/>
            <person name="Goodwin S."/>
            <person name="Spatafora J."/>
            <person name="Crous P."/>
            <person name="Grigoriev I."/>
        </authorList>
    </citation>
    <scope>NUCLEOTIDE SEQUENCE</scope>
    <source>
        <strain evidence="3">CBS 107.79</strain>
    </source>
</reference>
<dbReference type="EMBL" id="ML976722">
    <property type="protein sequence ID" value="KAF1968254.1"/>
    <property type="molecule type" value="Genomic_DNA"/>
</dbReference>
<dbReference type="Gene3D" id="3.40.50.1820">
    <property type="entry name" value="alpha/beta hydrolase"/>
    <property type="match status" value="1"/>
</dbReference>
<dbReference type="InterPro" id="IPR029058">
    <property type="entry name" value="AB_hydrolase_fold"/>
</dbReference>
<dbReference type="InterPro" id="IPR050266">
    <property type="entry name" value="AB_hydrolase_sf"/>
</dbReference>
<keyword evidence="1" id="KW-0732">Signal</keyword>
<dbReference type="InterPro" id="IPR000073">
    <property type="entry name" value="AB_hydrolase_1"/>
</dbReference>
<evidence type="ECO:0000313" key="3">
    <source>
        <dbReference type="EMBL" id="KAF1968254.1"/>
    </source>
</evidence>
<dbReference type="GO" id="GO:0046464">
    <property type="term" value="P:acylglycerol catabolic process"/>
    <property type="evidence" value="ECO:0007669"/>
    <property type="project" value="TreeGrafter"/>
</dbReference>
<keyword evidence="4" id="KW-1185">Reference proteome</keyword>
<feature type="signal peptide" evidence="1">
    <location>
        <begin position="1"/>
        <end position="16"/>
    </location>
</feature>
<sequence>MRSIACLALAASTALCQTVIPPSPWNYTYPWPVHYHNLTSQRLNLSMAYMDVAPSSNSATSNTTTAPTIVLLHGKNFCGATWADSARRLSARGHRVLIPDQIGFCKSSKPTTYQFSLQQLAYNTNSLLASLNITSAKILGHSMGGMLATRFALMYPTLTSHLILTNPIGLEDWKALGVPWRPIELSYADELKANYTSIRRYQQATYYVNTWKPEYDEWVNMLVSLYQLPDEGAAFAYDMALTTDMVLTQPVVYEFPLVKAKTLVMIGTRDNTAIGKAWSPPEVQAKLGNYSVLGKQTAERIPGAELVEFGDLGHSPQVQDSETYHAALFEWLDRVG</sequence>
<dbReference type="Proteomes" id="UP000800036">
    <property type="component" value="Unassembled WGS sequence"/>
</dbReference>
<dbReference type="OrthoDB" id="10249433at2759"/>